<dbReference type="AlphaFoldDB" id="A0A543FTN9"/>
<accession>A0A543FTN9</accession>
<keyword evidence="2" id="KW-1185">Reference proteome</keyword>
<evidence type="ECO:0000313" key="1">
    <source>
        <dbReference type="EMBL" id="TQM37173.1"/>
    </source>
</evidence>
<proteinExistence type="predicted"/>
<reference evidence="1 2" key="1">
    <citation type="submission" date="2019-06" db="EMBL/GenBank/DDBJ databases">
        <title>Sequencing the genomes of 1000 actinobacteria strains.</title>
        <authorList>
            <person name="Klenk H.-P."/>
        </authorList>
    </citation>
    <scope>NUCLEOTIDE SEQUENCE [LARGE SCALE GENOMIC DNA]</scope>
    <source>
        <strain evidence="1 2">DSM 45511</strain>
    </source>
</reference>
<comment type="caution">
    <text evidence="1">The sequence shown here is derived from an EMBL/GenBank/DDBJ whole genome shotgun (WGS) entry which is preliminary data.</text>
</comment>
<evidence type="ECO:0008006" key="3">
    <source>
        <dbReference type="Google" id="ProtNLM"/>
    </source>
</evidence>
<dbReference type="Proteomes" id="UP000319818">
    <property type="component" value="Unassembled WGS sequence"/>
</dbReference>
<dbReference type="EMBL" id="VFPH01000002">
    <property type="protein sequence ID" value="TQM37173.1"/>
    <property type="molecule type" value="Genomic_DNA"/>
</dbReference>
<evidence type="ECO:0000313" key="2">
    <source>
        <dbReference type="Proteomes" id="UP000319818"/>
    </source>
</evidence>
<sequence length="172" mass="17039">MWRVLAYAVVAALVVGVPGCTTVVSGSAGAAGSRIDGLVADVLADECLLTATELGELVDLPVEPPAQGTVDRGDGSRSAACVVTAGAEPVALVNVYAVRSGSPSDYVRAAGVGGRRELPDVGAGAAVIGTAAGPTLQLAGERYLVTVLVSGSVPSDEEWRAAAEAALSRIPG</sequence>
<dbReference type="OrthoDB" id="3575026at2"/>
<dbReference type="RefSeq" id="WP_142104031.1">
    <property type="nucleotide sequence ID" value="NZ_VFPH01000002.1"/>
</dbReference>
<protein>
    <recommendedName>
        <fullName evidence="3">DUF2020 domain-containing protein</fullName>
    </recommendedName>
</protein>
<gene>
    <name evidence="1" type="ORF">FB388_4380</name>
</gene>
<name>A0A543FTN9_9PSEU</name>
<organism evidence="1 2">
    <name type="scientific">Pseudonocardia cypriaca</name>
    <dbReference type="NCBI Taxonomy" id="882449"/>
    <lineage>
        <taxon>Bacteria</taxon>
        <taxon>Bacillati</taxon>
        <taxon>Actinomycetota</taxon>
        <taxon>Actinomycetes</taxon>
        <taxon>Pseudonocardiales</taxon>
        <taxon>Pseudonocardiaceae</taxon>
        <taxon>Pseudonocardia</taxon>
    </lineage>
</organism>